<dbReference type="EMBL" id="JAVDQH010000015">
    <property type="protein sequence ID" value="MDR6245491.1"/>
    <property type="molecule type" value="Genomic_DNA"/>
</dbReference>
<dbReference type="PRINTS" id="PR00599">
    <property type="entry name" value="MAPEPTIDASE"/>
</dbReference>
<dbReference type="InterPro" id="IPR000587">
    <property type="entry name" value="Creatinase_N"/>
</dbReference>
<dbReference type="PANTHER" id="PTHR46112">
    <property type="entry name" value="AMINOPEPTIDASE"/>
    <property type="match status" value="1"/>
</dbReference>
<dbReference type="InterPro" id="IPR036005">
    <property type="entry name" value="Creatinase/aminopeptidase-like"/>
</dbReference>
<dbReference type="InterPro" id="IPR050659">
    <property type="entry name" value="Peptidase_M24B"/>
</dbReference>
<evidence type="ECO:0000259" key="2">
    <source>
        <dbReference type="Pfam" id="PF01321"/>
    </source>
</evidence>
<organism evidence="3 4">
    <name type="scientific">Paenibacillus hunanensis</name>
    <dbReference type="NCBI Taxonomy" id="539262"/>
    <lineage>
        <taxon>Bacteria</taxon>
        <taxon>Bacillati</taxon>
        <taxon>Bacillota</taxon>
        <taxon>Bacilli</taxon>
        <taxon>Bacillales</taxon>
        <taxon>Paenibacillaceae</taxon>
        <taxon>Paenibacillus</taxon>
    </lineage>
</organism>
<keyword evidence="3" id="KW-0031">Aminopeptidase</keyword>
<accession>A0ABU1J2S5</accession>
<keyword evidence="3" id="KW-0378">Hydrolase</keyword>
<dbReference type="PANTHER" id="PTHR46112:SF3">
    <property type="entry name" value="AMINOPEPTIDASE YPDF"/>
    <property type="match status" value="1"/>
</dbReference>
<dbReference type="Pfam" id="PF00557">
    <property type="entry name" value="Peptidase_M24"/>
    <property type="match status" value="1"/>
</dbReference>
<dbReference type="SUPFAM" id="SSF53092">
    <property type="entry name" value="Creatinase/prolidase N-terminal domain"/>
    <property type="match status" value="1"/>
</dbReference>
<feature type="domain" description="Creatinase N-terminal" evidence="2">
    <location>
        <begin position="5"/>
        <end position="129"/>
    </location>
</feature>
<dbReference type="SUPFAM" id="SSF55920">
    <property type="entry name" value="Creatinase/aminopeptidase"/>
    <property type="match status" value="1"/>
</dbReference>
<gene>
    <name evidence="3" type="ORF">JOC58_003404</name>
</gene>
<keyword evidence="3" id="KW-0645">Protease</keyword>
<dbReference type="Proteomes" id="UP001185028">
    <property type="component" value="Unassembled WGS sequence"/>
</dbReference>
<dbReference type="CDD" id="cd01092">
    <property type="entry name" value="APP-like"/>
    <property type="match status" value="1"/>
</dbReference>
<dbReference type="GO" id="GO:0004177">
    <property type="term" value="F:aminopeptidase activity"/>
    <property type="evidence" value="ECO:0007669"/>
    <property type="project" value="UniProtKB-KW"/>
</dbReference>
<keyword evidence="4" id="KW-1185">Reference proteome</keyword>
<evidence type="ECO:0000313" key="4">
    <source>
        <dbReference type="Proteomes" id="UP001185028"/>
    </source>
</evidence>
<dbReference type="InterPro" id="IPR029149">
    <property type="entry name" value="Creatin/AminoP/Spt16_N"/>
</dbReference>
<dbReference type="InterPro" id="IPR001714">
    <property type="entry name" value="Pept_M24_MAP"/>
</dbReference>
<dbReference type="InterPro" id="IPR000994">
    <property type="entry name" value="Pept_M24"/>
</dbReference>
<comment type="caution">
    <text evidence="3">The sequence shown here is derived from an EMBL/GenBank/DDBJ whole genome shotgun (WGS) entry which is preliminary data.</text>
</comment>
<evidence type="ECO:0000259" key="1">
    <source>
        <dbReference type="Pfam" id="PF00557"/>
    </source>
</evidence>
<dbReference type="RefSeq" id="WP_188775202.1">
    <property type="nucleotide sequence ID" value="NZ_BMMB01000004.1"/>
</dbReference>
<reference evidence="3 4" key="1">
    <citation type="submission" date="2023-07" db="EMBL/GenBank/DDBJ databases">
        <title>Genomic Encyclopedia of Type Strains, Phase IV (KMG-IV): sequencing the most valuable type-strain genomes for metagenomic binning, comparative biology and taxonomic classification.</title>
        <authorList>
            <person name="Goeker M."/>
        </authorList>
    </citation>
    <scope>NUCLEOTIDE SEQUENCE [LARGE SCALE GENOMIC DNA]</scope>
    <source>
        <strain evidence="3 4">DSM 22170</strain>
    </source>
</reference>
<dbReference type="Gene3D" id="3.40.350.10">
    <property type="entry name" value="Creatinase/prolidase N-terminal domain"/>
    <property type="match status" value="1"/>
</dbReference>
<protein>
    <submittedName>
        <fullName evidence="3">Xaa-Pro aminopeptidase</fullName>
        <ecNumber evidence="3">3.4.11.9</ecNumber>
    </submittedName>
</protein>
<sequence>MTTARLQQLRKAMKERQLEALLITSSVNRRYITGFTGSAGYVLVTAEQAYLLTDFRYMTQAPEQATAFTVAEHAPNVADTIKGLLADWGVGSIGFEQDQMPYSRYAAYKEKLAPVQLVPVSGLLEGIRNFKDAEEIATIEKATEIADKTYEHILGYIKPGVTEKELEIEMEFFMRRLGASGPSFETIVASGVRSALPHGVASDKPIGVDEFITFDFGAIYNGYVSDLTRTVFVGTPSDKHREIYDIVLQSQLHTLENLKPGMGGREADALSRDIIAAHGYGDAYGHSAGHGIGLEVHEEPRLSKLSDTVLQPGMVVTVEPGIYIPGFGGVRIEDDVLITENGIRVLTHSSKQFTILPA</sequence>
<evidence type="ECO:0000313" key="3">
    <source>
        <dbReference type="EMBL" id="MDR6245491.1"/>
    </source>
</evidence>
<dbReference type="EC" id="3.4.11.9" evidence="3"/>
<feature type="domain" description="Peptidase M24" evidence="1">
    <location>
        <begin position="138"/>
        <end position="340"/>
    </location>
</feature>
<dbReference type="Pfam" id="PF01321">
    <property type="entry name" value="Creatinase_N"/>
    <property type="match status" value="1"/>
</dbReference>
<proteinExistence type="predicted"/>
<dbReference type="Gene3D" id="3.90.230.10">
    <property type="entry name" value="Creatinase/methionine aminopeptidase superfamily"/>
    <property type="match status" value="1"/>
</dbReference>
<name>A0ABU1J2S5_9BACL</name>